<dbReference type="EMBL" id="JACRWD010000001">
    <property type="protein sequence ID" value="MBC6003128.1"/>
    <property type="molecule type" value="Genomic_DNA"/>
</dbReference>
<dbReference type="InterPro" id="IPR010611">
    <property type="entry name" value="3D_dom"/>
</dbReference>
<evidence type="ECO:0000313" key="5">
    <source>
        <dbReference type="Proteomes" id="UP000611796"/>
    </source>
</evidence>
<feature type="region of interest" description="Disordered" evidence="2">
    <location>
        <begin position="186"/>
        <end position="224"/>
    </location>
</feature>
<dbReference type="RefSeq" id="WP_187005438.1">
    <property type="nucleotide sequence ID" value="NZ_JACRWD010000001.1"/>
</dbReference>
<reference evidence="4 5" key="1">
    <citation type="submission" date="2020-08" db="EMBL/GenBank/DDBJ databases">
        <authorList>
            <person name="Liu C."/>
            <person name="Sun Q."/>
        </authorList>
    </citation>
    <scope>NUCLEOTIDE SEQUENCE [LARGE SCALE GENOMIC DNA]</scope>
    <source>
        <strain evidence="4 5">NSJ-45</strain>
    </source>
</reference>
<keyword evidence="1" id="KW-0732">Signal</keyword>
<dbReference type="Gene3D" id="2.20.230.10">
    <property type="entry name" value="Resuscitation-promoting factor rpfb"/>
    <property type="match status" value="1"/>
</dbReference>
<protein>
    <submittedName>
        <fullName evidence="4">G5 domain-containing protein</fullName>
    </submittedName>
</protein>
<dbReference type="InterPro" id="IPR051933">
    <property type="entry name" value="Resuscitation_pf_RpfB"/>
</dbReference>
<dbReference type="CDD" id="cd14667">
    <property type="entry name" value="3D_containing_proteins"/>
    <property type="match status" value="1"/>
</dbReference>
<dbReference type="PANTHER" id="PTHR39160">
    <property type="entry name" value="CELL WALL-BINDING PROTEIN YOCH"/>
    <property type="match status" value="1"/>
</dbReference>
<dbReference type="SUPFAM" id="SSF50685">
    <property type="entry name" value="Barwin-like endoglucanases"/>
    <property type="match status" value="1"/>
</dbReference>
<keyword evidence="5" id="KW-1185">Reference proteome</keyword>
<evidence type="ECO:0000256" key="1">
    <source>
        <dbReference type="ARBA" id="ARBA00022729"/>
    </source>
</evidence>
<sequence length="311" mass="34370">MELKNKKILIGLCSVLAIVGGLFYGYETAKKEIKIISNKEAKEISTFKYTIDEVIKEHNLKFDKNDIINLTLNENKKENAKLDTKLEDNMVIELVNVSKGTISEYKEIDFETKVVSDKNLLKGKSVVSQEGEKGKNSLVYDVVYHNGKLVEKNFSKELVSKKPQDKIIKKGTKVVEEVVVATARGENMKRESKTSLNTSTNNNSDKNSSDSSNTVVASSNSSSGNHMSVVATAYAGDTITATGTVPKWGTIAVDPRIIPYGTRVYIPQFGQTFIAEDCGGAIKGNKIDIFMNSEGKAYDWGRRTIDIYIQG</sequence>
<proteinExistence type="predicted"/>
<comment type="caution">
    <text evidence="4">The sequence shown here is derived from an EMBL/GenBank/DDBJ whole genome shotgun (WGS) entry which is preliminary data.</text>
</comment>
<dbReference type="PANTHER" id="PTHR39160:SF4">
    <property type="entry name" value="RESUSCITATION-PROMOTING FACTOR RPFB"/>
    <property type="match status" value="1"/>
</dbReference>
<accession>A0ABR7K203</accession>
<dbReference type="InterPro" id="IPR059180">
    <property type="entry name" value="3D_YorM"/>
</dbReference>
<dbReference type="Gene3D" id="2.40.40.10">
    <property type="entry name" value="RlpA-like domain"/>
    <property type="match status" value="1"/>
</dbReference>
<evidence type="ECO:0000256" key="2">
    <source>
        <dbReference type="SAM" id="MobiDB-lite"/>
    </source>
</evidence>
<dbReference type="SMART" id="SM01208">
    <property type="entry name" value="G5"/>
    <property type="match status" value="1"/>
</dbReference>
<dbReference type="Pfam" id="PF06725">
    <property type="entry name" value="3D"/>
    <property type="match status" value="1"/>
</dbReference>
<evidence type="ECO:0000259" key="3">
    <source>
        <dbReference type="PROSITE" id="PS51109"/>
    </source>
</evidence>
<feature type="compositionally biased region" description="Low complexity" evidence="2">
    <location>
        <begin position="194"/>
        <end position="224"/>
    </location>
</feature>
<gene>
    <name evidence="4" type="ORF">H8891_04885</name>
</gene>
<dbReference type="InterPro" id="IPR011098">
    <property type="entry name" value="G5_dom"/>
</dbReference>
<dbReference type="Proteomes" id="UP000611796">
    <property type="component" value="Unassembled WGS sequence"/>
</dbReference>
<evidence type="ECO:0000313" key="4">
    <source>
        <dbReference type="EMBL" id="MBC6003128.1"/>
    </source>
</evidence>
<dbReference type="InterPro" id="IPR036908">
    <property type="entry name" value="RlpA-like_sf"/>
</dbReference>
<organism evidence="4 5">
    <name type="scientific">Paeniclostridium hominis</name>
    <dbReference type="NCBI Taxonomy" id="2764329"/>
    <lineage>
        <taxon>Bacteria</taxon>
        <taxon>Bacillati</taxon>
        <taxon>Bacillota</taxon>
        <taxon>Clostridia</taxon>
        <taxon>Peptostreptococcales</taxon>
        <taxon>Peptostreptococcaceae</taxon>
        <taxon>Paeniclostridium</taxon>
    </lineage>
</organism>
<feature type="domain" description="G5" evidence="3">
    <location>
        <begin position="94"/>
        <end position="174"/>
    </location>
</feature>
<name>A0ABR7K203_9FIRM</name>
<dbReference type="PROSITE" id="PS51109">
    <property type="entry name" value="G5"/>
    <property type="match status" value="1"/>
</dbReference>
<dbReference type="Pfam" id="PF07501">
    <property type="entry name" value="G5"/>
    <property type="match status" value="1"/>
</dbReference>